<evidence type="ECO:0000313" key="2">
    <source>
        <dbReference type="EMBL" id="OAQ79327.1"/>
    </source>
</evidence>
<sequence>MTMTGRTLPCADKVNDASLTRSRLLGAGFSKWSGSVRAETSRRTGHTLLAWHLAGRAIQSVKEKREAVPLSLDSGDNLGAPTSGSALNEASHRSRLGGGAGAGGDVARHQYGHQHQRIKPLCKAAIFLVLFFSPPFVRPSQAAALAETKRRPSRPCNLARARVGGGGGGGALVLVLVVGCRCEI</sequence>
<name>A0A179GN42_PURLI</name>
<evidence type="ECO:0000313" key="3">
    <source>
        <dbReference type="Proteomes" id="UP000078340"/>
    </source>
</evidence>
<accession>A0A179GN42</accession>
<protein>
    <submittedName>
        <fullName evidence="2">Uncharacterized protein</fullName>
    </submittedName>
</protein>
<proteinExistence type="predicted"/>
<evidence type="ECO:0000256" key="1">
    <source>
        <dbReference type="SAM" id="MobiDB-lite"/>
    </source>
</evidence>
<organism evidence="2 3">
    <name type="scientific">Purpureocillium lilacinum</name>
    <name type="common">Paecilomyces lilacinus</name>
    <dbReference type="NCBI Taxonomy" id="33203"/>
    <lineage>
        <taxon>Eukaryota</taxon>
        <taxon>Fungi</taxon>
        <taxon>Dikarya</taxon>
        <taxon>Ascomycota</taxon>
        <taxon>Pezizomycotina</taxon>
        <taxon>Sordariomycetes</taxon>
        <taxon>Hypocreomycetidae</taxon>
        <taxon>Hypocreales</taxon>
        <taxon>Ophiocordycipitaceae</taxon>
        <taxon>Purpureocillium</taxon>
    </lineage>
</organism>
<comment type="caution">
    <text evidence="2">The sequence shown here is derived from an EMBL/GenBank/DDBJ whole genome shotgun (WGS) entry which is preliminary data.</text>
</comment>
<dbReference type="Proteomes" id="UP000078340">
    <property type="component" value="Unassembled WGS sequence"/>
</dbReference>
<gene>
    <name evidence="2" type="ORF">VFPFJ_09813</name>
</gene>
<dbReference type="EMBL" id="LSBI01000010">
    <property type="protein sequence ID" value="OAQ79327.1"/>
    <property type="molecule type" value="Genomic_DNA"/>
</dbReference>
<dbReference type="AlphaFoldDB" id="A0A179GN42"/>
<feature type="region of interest" description="Disordered" evidence="1">
    <location>
        <begin position="72"/>
        <end position="101"/>
    </location>
</feature>
<reference evidence="2 3" key="1">
    <citation type="submission" date="2016-02" db="EMBL/GenBank/DDBJ databases">
        <title>Biosynthesis of antibiotic leucinostatins and their inhibition on Phytophthora in bio-control Purpureocillium lilacinum.</title>
        <authorList>
            <person name="Wang G."/>
            <person name="Liu Z."/>
            <person name="Lin R."/>
            <person name="Li E."/>
            <person name="Mao Z."/>
            <person name="Ling J."/>
            <person name="Yin W."/>
            <person name="Xie B."/>
        </authorList>
    </citation>
    <scope>NUCLEOTIDE SEQUENCE [LARGE SCALE GENOMIC DNA]</scope>
    <source>
        <strain evidence="2">PLFJ-1</strain>
    </source>
</reference>